<organism evidence="1 2">
    <name type="scientific">Mytilus edulis</name>
    <name type="common">Blue mussel</name>
    <dbReference type="NCBI Taxonomy" id="6550"/>
    <lineage>
        <taxon>Eukaryota</taxon>
        <taxon>Metazoa</taxon>
        <taxon>Spiralia</taxon>
        <taxon>Lophotrochozoa</taxon>
        <taxon>Mollusca</taxon>
        <taxon>Bivalvia</taxon>
        <taxon>Autobranchia</taxon>
        <taxon>Pteriomorphia</taxon>
        <taxon>Mytilida</taxon>
        <taxon>Mytiloidea</taxon>
        <taxon>Mytilidae</taxon>
        <taxon>Mytilinae</taxon>
        <taxon>Mytilus</taxon>
    </lineage>
</organism>
<sequence>MKMIVAMDTNGKHLTNYHTDKDRNPLFRESINAMTSTHNGNIFAIDSFERVVVLGKTEVINIYTGDSIDDDYDYKRFSPNSLVTTSLDNVIVGHSLYSDEFHVLNNSGILLTTYDLSNAGIGYVATLAITTEGQLDVLYAGCGVSPNFYKMTIAGC</sequence>
<dbReference type="AlphaFoldDB" id="A0A8S3U2N8"/>
<accession>A0A8S3U2N8</accession>
<gene>
    <name evidence="1" type="ORF">MEDL_50187</name>
</gene>
<proteinExistence type="predicted"/>
<keyword evidence="2" id="KW-1185">Reference proteome</keyword>
<dbReference type="Proteomes" id="UP000683360">
    <property type="component" value="Unassembled WGS sequence"/>
</dbReference>
<name>A0A8S3U2N8_MYTED</name>
<protein>
    <submittedName>
        <fullName evidence="1">Uncharacterized protein</fullName>
    </submittedName>
</protein>
<evidence type="ECO:0000313" key="1">
    <source>
        <dbReference type="EMBL" id="CAG2237766.1"/>
    </source>
</evidence>
<dbReference type="EMBL" id="CAJPWZ010002402">
    <property type="protein sequence ID" value="CAG2237766.1"/>
    <property type="molecule type" value="Genomic_DNA"/>
</dbReference>
<evidence type="ECO:0000313" key="2">
    <source>
        <dbReference type="Proteomes" id="UP000683360"/>
    </source>
</evidence>
<comment type="caution">
    <text evidence="1">The sequence shown here is derived from an EMBL/GenBank/DDBJ whole genome shotgun (WGS) entry which is preliminary data.</text>
</comment>
<reference evidence="1" key="1">
    <citation type="submission" date="2021-03" db="EMBL/GenBank/DDBJ databases">
        <authorList>
            <person name="Bekaert M."/>
        </authorList>
    </citation>
    <scope>NUCLEOTIDE SEQUENCE</scope>
</reference>